<dbReference type="InterPro" id="IPR029021">
    <property type="entry name" value="Prot-tyrosine_phosphatase-like"/>
</dbReference>
<feature type="compositionally biased region" description="Low complexity" evidence="1">
    <location>
        <begin position="347"/>
        <end position="365"/>
    </location>
</feature>
<dbReference type="PROSITE" id="PS00383">
    <property type="entry name" value="TYR_PHOSPHATASE_1"/>
    <property type="match status" value="1"/>
</dbReference>
<dbReference type="PRINTS" id="PR00700">
    <property type="entry name" value="PRTYPHPHTASE"/>
</dbReference>
<dbReference type="OrthoDB" id="165498at2759"/>
<reference evidence="4 5" key="1">
    <citation type="submission" date="2020-04" db="EMBL/GenBank/DDBJ databases">
        <authorList>
            <person name="Laetsch R D."/>
            <person name="Stevens L."/>
            <person name="Kumar S."/>
            <person name="Blaxter L. M."/>
        </authorList>
    </citation>
    <scope>NUCLEOTIDE SEQUENCE [LARGE SCALE GENOMIC DNA]</scope>
</reference>
<evidence type="ECO:0000313" key="5">
    <source>
        <dbReference type="Proteomes" id="UP000494206"/>
    </source>
</evidence>
<accession>A0A8S1F3H9</accession>
<dbReference type="Gene3D" id="3.90.190.10">
    <property type="entry name" value="Protein tyrosine phosphatase superfamily"/>
    <property type="match status" value="1"/>
</dbReference>
<dbReference type="InterPro" id="IPR016130">
    <property type="entry name" value="Tyr_Pase_AS"/>
</dbReference>
<sequence length="433" mass="49104">MRISQQIVKGKKRREFIEKWINGVLEAGVATLIQEFKMTPFEVPLDECTYFLKNPDKNRYPNVGCLDRTRFVLQGDDNFYIHANYVKICDRKNRFLCTQGPLPSTVNDFWRMTVSAGAEFIVMLCALIENGVSKCYKYYPDPGEEVETENFKISNEGAVELPTLSVQSKDRVIQQKFKIFVKNENRAVRVSHVQWSNWPDHGLPDSCETPLRILSLIRKSMQPIIVHCSAGVGRTGTLVFVESLIMALRYPKKQNPKNAFVQLRKDRAKCIQTLHQFVYAHRCVLEYCFSKKHKKNEEKWEKFKEDYAQFMSKKKKNDNKGKKKKCSASLSADEIIDPNTALTTTTTTTTTTVANSTTPSPSPSVKVNVDETAEIANPSKGLLVKDEAEQTPDNSASSNTPLKAPQQPTDSPFPDGDKEINDDEEPCSNLDPN</sequence>
<dbReference type="InterPro" id="IPR000387">
    <property type="entry name" value="Tyr_Pase_dom"/>
</dbReference>
<dbReference type="AlphaFoldDB" id="A0A8S1F3H9"/>
<dbReference type="EMBL" id="CADEPM010000007">
    <property type="protein sequence ID" value="CAB3408209.1"/>
    <property type="molecule type" value="Genomic_DNA"/>
</dbReference>
<dbReference type="SMART" id="SM00194">
    <property type="entry name" value="PTPc"/>
    <property type="match status" value="1"/>
</dbReference>
<feature type="domain" description="Tyrosine-protein phosphatase" evidence="2">
    <location>
        <begin position="54"/>
        <end position="287"/>
    </location>
</feature>
<dbReference type="SUPFAM" id="SSF52799">
    <property type="entry name" value="(Phosphotyrosine protein) phosphatases II"/>
    <property type="match status" value="1"/>
</dbReference>
<dbReference type="SMART" id="SM00404">
    <property type="entry name" value="PTPc_motif"/>
    <property type="match status" value="1"/>
</dbReference>
<evidence type="ECO:0000256" key="1">
    <source>
        <dbReference type="SAM" id="MobiDB-lite"/>
    </source>
</evidence>
<dbReference type="PANTHER" id="PTHR46163:SF16">
    <property type="entry name" value="TYROSINE-PROTEIN PHOSPHATASE"/>
    <property type="match status" value="1"/>
</dbReference>
<dbReference type="Proteomes" id="UP000494206">
    <property type="component" value="Unassembled WGS sequence"/>
</dbReference>
<evidence type="ECO:0008006" key="6">
    <source>
        <dbReference type="Google" id="ProtNLM"/>
    </source>
</evidence>
<proteinExistence type="predicted"/>
<feature type="region of interest" description="Disordered" evidence="1">
    <location>
        <begin position="347"/>
        <end position="433"/>
    </location>
</feature>
<evidence type="ECO:0000259" key="2">
    <source>
        <dbReference type="PROSITE" id="PS50055"/>
    </source>
</evidence>
<feature type="compositionally biased region" description="Polar residues" evidence="1">
    <location>
        <begin position="391"/>
        <end position="410"/>
    </location>
</feature>
<dbReference type="CDD" id="cd00047">
    <property type="entry name" value="PTPc"/>
    <property type="match status" value="1"/>
</dbReference>
<dbReference type="InterPro" id="IPR000242">
    <property type="entry name" value="PTP_cat"/>
</dbReference>
<dbReference type="PANTHER" id="PTHR46163">
    <property type="entry name" value="TYROSINE-PROTEIN PHOSPHATASE-RELATED"/>
    <property type="match status" value="1"/>
</dbReference>
<keyword evidence="5" id="KW-1185">Reference proteome</keyword>
<evidence type="ECO:0000259" key="3">
    <source>
        <dbReference type="PROSITE" id="PS50056"/>
    </source>
</evidence>
<name>A0A8S1F3H9_9PELO</name>
<evidence type="ECO:0000313" key="4">
    <source>
        <dbReference type="EMBL" id="CAB3408209.1"/>
    </source>
</evidence>
<dbReference type="InterPro" id="IPR003595">
    <property type="entry name" value="Tyr_Pase_cat"/>
</dbReference>
<dbReference type="PROSITE" id="PS50055">
    <property type="entry name" value="TYR_PHOSPHATASE_PTP"/>
    <property type="match status" value="1"/>
</dbReference>
<comment type="caution">
    <text evidence="4">The sequence shown here is derived from an EMBL/GenBank/DDBJ whole genome shotgun (WGS) entry which is preliminary data.</text>
</comment>
<protein>
    <recommendedName>
        <fullName evidence="6">Protein-tyrosine-phosphatase</fullName>
    </recommendedName>
</protein>
<feature type="domain" description="Tyrosine specific protein phosphatases" evidence="3">
    <location>
        <begin position="208"/>
        <end position="278"/>
    </location>
</feature>
<gene>
    <name evidence="4" type="ORF">CBOVIS_LOCUS10016</name>
</gene>
<dbReference type="PROSITE" id="PS50056">
    <property type="entry name" value="TYR_PHOSPHATASE_2"/>
    <property type="match status" value="1"/>
</dbReference>
<dbReference type="Pfam" id="PF00102">
    <property type="entry name" value="Y_phosphatase"/>
    <property type="match status" value="1"/>
</dbReference>
<dbReference type="InterPro" id="IPR052782">
    <property type="entry name" value="Oocyte-zygote_transition_reg"/>
</dbReference>
<organism evidence="4 5">
    <name type="scientific">Caenorhabditis bovis</name>
    <dbReference type="NCBI Taxonomy" id="2654633"/>
    <lineage>
        <taxon>Eukaryota</taxon>
        <taxon>Metazoa</taxon>
        <taxon>Ecdysozoa</taxon>
        <taxon>Nematoda</taxon>
        <taxon>Chromadorea</taxon>
        <taxon>Rhabditida</taxon>
        <taxon>Rhabditina</taxon>
        <taxon>Rhabditomorpha</taxon>
        <taxon>Rhabditoidea</taxon>
        <taxon>Rhabditidae</taxon>
        <taxon>Peloderinae</taxon>
        <taxon>Caenorhabditis</taxon>
    </lineage>
</organism>
<dbReference type="GO" id="GO:0004725">
    <property type="term" value="F:protein tyrosine phosphatase activity"/>
    <property type="evidence" value="ECO:0007669"/>
    <property type="project" value="InterPro"/>
</dbReference>